<gene>
    <name evidence="2" type="ORF">FRZ54_15840</name>
</gene>
<evidence type="ECO:0000313" key="3">
    <source>
        <dbReference type="Proteomes" id="UP000321479"/>
    </source>
</evidence>
<organism evidence="2 3">
    <name type="scientific">Mucilaginibacter ginsenosidivorans</name>
    <dbReference type="NCBI Taxonomy" id="398053"/>
    <lineage>
        <taxon>Bacteria</taxon>
        <taxon>Pseudomonadati</taxon>
        <taxon>Bacteroidota</taxon>
        <taxon>Sphingobacteriia</taxon>
        <taxon>Sphingobacteriales</taxon>
        <taxon>Sphingobacteriaceae</taxon>
        <taxon>Mucilaginibacter</taxon>
    </lineage>
</organism>
<feature type="signal peptide" evidence="1">
    <location>
        <begin position="1"/>
        <end position="19"/>
    </location>
</feature>
<keyword evidence="2" id="KW-0121">Carboxypeptidase</keyword>
<evidence type="ECO:0000256" key="1">
    <source>
        <dbReference type="SAM" id="SignalP"/>
    </source>
</evidence>
<name>A0A5B8UY36_9SPHI</name>
<evidence type="ECO:0000313" key="2">
    <source>
        <dbReference type="EMBL" id="QEC63984.1"/>
    </source>
</evidence>
<protein>
    <submittedName>
        <fullName evidence="2">Carboxypeptidase-like regulatory domain-containing protein</fullName>
    </submittedName>
</protein>
<reference evidence="2 3" key="1">
    <citation type="journal article" date="2017" name="Curr. Microbiol.">
        <title>Mucilaginibacter ginsenosidivorans sp. nov., Isolated from Soil of Ginseng Field.</title>
        <authorList>
            <person name="Kim M.M."/>
            <person name="Siddiqi M.Z."/>
            <person name="Im W.T."/>
        </authorList>
    </citation>
    <scope>NUCLEOTIDE SEQUENCE [LARGE SCALE GENOMIC DNA]</scope>
    <source>
        <strain evidence="2 3">Gsoil 3017</strain>
    </source>
</reference>
<proteinExistence type="predicted"/>
<dbReference type="Proteomes" id="UP000321479">
    <property type="component" value="Chromosome"/>
</dbReference>
<dbReference type="KEGG" id="mgin:FRZ54_15840"/>
<dbReference type="OrthoDB" id="1223654at2"/>
<keyword evidence="1" id="KW-0732">Signal</keyword>
<keyword evidence="2" id="KW-0645">Protease</keyword>
<accession>A0A5B8UY36</accession>
<dbReference type="SUPFAM" id="SSF49464">
    <property type="entry name" value="Carboxypeptidase regulatory domain-like"/>
    <property type="match status" value="1"/>
</dbReference>
<sequence length="396" mass="45548">MSVKRLILILLLFPFISRAQTTTISGKITTNVSHTGIGKVSVFLSNSSFGTETADDGTFRLAGVKPGQYTLVASSIGFQEYTQSVLVGNEPINLDITLNPKVTQLRGVVISSEADWKRNYEMFRKQFIGDDDNAKKCDVKNPHELNLIYHGKKLQLEAWTNDFLVIENKALGYRVKFLVDTFSSSGIQDITQWQGQVVFQELPGSVSQKKAWKQKRAETYYGSSRHFLRSLYKNTLGQEGFIVYKLTRELNPDRPDEGVILHNIKKFQQSFYRDSLNYWISKQNMSRYYHENLIRQPLQPYQVCATTSQPGIFLLHFTDCLYVIYTRRHEETDFKDLYRPLDMENFETSILTLHGPYAVFDMNGVIFKDVPLSEGTWSKSKIADLLPFNYSPEDDK</sequence>
<dbReference type="EMBL" id="CP042436">
    <property type="protein sequence ID" value="QEC63984.1"/>
    <property type="molecule type" value="Genomic_DNA"/>
</dbReference>
<keyword evidence="2" id="KW-0378">Hydrolase</keyword>
<dbReference type="RefSeq" id="WP_147032557.1">
    <property type="nucleotide sequence ID" value="NZ_CP042436.1"/>
</dbReference>
<dbReference type="AlphaFoldDB" id="A0A5B8UY36"/>
<keyword evidence="3" id="KW-1185">Reference proteome</keyword>
<dbReference type="Gene3D" id="2.60.40.1120">
    <property type="entry name" value="Carboxypeptidase-like, regulatory domain"/>
    <property type="match status" value="1"/>
</dbReference>
<dbReference type="InterPro" id="IPR008969">
    <property type="entry name" value="CarboxyPept-like_regulatory"/>
</dbReference>
<dbReference type="GO" id="GO:0004180">
    <property type="term" value="F:carboxypeptidase activity"/>
    <property type="evidence" value="ECO:0007669"/>
    <property type="project" value="UniProtKB-KW"/>
</dbReference>
<dbReference type="Pfam" id="PF13715">
    <property type="entry name" value="CarbopepD_reg_2"/>
    <property type="match status" value="1"/>
</dbReference>
<feature type="chain" id="PRO_5022792204" evidence="1">
    <location>
        <begin position="20"/>
        <end position="396"/>
    </location>
</feature>